<dbReference type="InterPro" id="IPR004843">
    <property type="entry name" value="Calcineurin-like_PHP"/>
</dbReference>
<dbReference type="GO" id="GO:0016787">
    <property type="term" value="F:hydrolase activity"/>
    <property type="evidence" value="ECO:0007669"/>
    <property type="project" value="InterPro"/>
</dbReference>
<accession>A0AAV5A3Q8</accession>
<dbReference type="Gene3D" id="3.60.21.10">
    <property type="match status" value="1"/>
</dbReference>
<dbReference type="PANTHER" id="PTHR37844">
    <property type="entry name" value="SER/THR PROTEIN PHOSPHATASE SUPERFAMILY (AFU_ORTHOLOGUE AFUA_1G14840)"/>
    <property type="match status" value="1"/>
</dbReference>
<dbReference type="InterPro" id="IPR029052">
    <property type="entry name" value="Metallo-depent_PP-like"/>
</dbReference>
<evidence type="ECO:0000259" key="1">
    <source>
        <dbReference type="Pfam" id="PF00149"/>
    </source>
</evidence>
<proteinExistence type="predicted"/>
<dbReference type="Pfam" id="PF00149">
    <property type="entry name" value="Metallophos"/>
    <property type="match status" value="1"/>
</dbReference>
<name>A0AAV5A3Q8_9AGAM</name>
<gene>
    <name evidence="2" type="ORF">Clacol_003115</name>
</gene>
<feature type="domain" description="Calcineurin-like phosphoesterase" evidence="1">
    <location>
        <begin position="3"/>
        <end position="230"/>
    </location>
</feature>
<dbReference type="EMBL" id="BPWL01000003">
    <property type="protein sequence ID" value="GJJ08895.1"/>
    <property type="molecule type" value="Genomic_DNA"/>
</dbReference>
<reference evidence="2" key="1">
    <citation type="submission" date="2021-10" db="EMBL/GenBank/DDBJ databases">
        <title>De novo Genome Assembly of Clathrus columnatus (Basidiomycota, Fungi) Using Illumina and Nanopore Sequence Data.</title>
        <authorList>
            <person name="Ogiso-Tanaka E."/>
            <person name="Itagaki H."/>
            <person name="Hosoya T."/>
            <person name="Hosaka K."/>
        </authorList>
    </citation>
    <scope>NUCLEOTIDE SEQUENCE</scope>
    <source>
        <strain evidence="2">MO-923</strain>
    </source>
</reference>
<evidence type="ECO:0000313" key="3">
    <source>
        <dbReference type="Proteomes" id="UP001050691"/>
    </source>
</evidence>
<dbReference type="AlphaFoldDB" id="A0AAV5A3Q8"/>
<evidence type="ECO:0000313" key="2">
    <source>
        <dbReference type="EMBL" id="GJJ08895.1"/>
    </source>
</evidence>
<protein>
    <recommendedName>
        <fullName evidence="1">Calcineurin-like phosphoesterase domain-containing protein</fullName>
    </recommendedName>
</protein>
<sequence>MDIQVLSDLHLEVERGEQPLYTFDFPVCAPNLALLGDVGWTRDDRLFEWLDLQLSRFERVFFVSGNHEPYVSTLADSVAALEAFEAKTSSVRASDKSRGEFIFLNRRRYDIGSSLTILGCTLWSALNPDDLDILSWSLTDFKRIDDFKPAEYQAAYQADLVWLSDAIEYIRKEKSSRKVLVFTHHAPTVEGTGDPKFLGGPTNSAFATELTKLPLWGSPVLLWAFGHTHWSCDFERGGVRVVSNQRGYGQGSIGFDERKTISI</sequence>
<dbReference type="SUPFAM" id="SSF56300">
    <property type="entry name" value="Metallo-dependent phosphatases"/>
    <property type="match status" value="1"/>
</dbReference>
<dbReference type="PANTHER" id="PTHR37844:SF2">
    <property type="entry name" value="SER_THR PROTEIN PHOSPHATASE SUPERFAMILY (AFU_ORTHOLOGUE AFUA_1G14840)"/>
    <property type="match status" value="1"/>
</dbReference>
<dbReference type="Proteomes" id="UP001050691">
    <property type="component" value="Unassembled WGS sequence"/>
</dbReference>
<keyword evidence="3" id="KW-1185">Reference proteome</keyword>
<organism evidence="2 3">
    <name type="scientific">Clathrus columnatus</name>
    <dbReference type="NCBI Taxonomy" id="1419009"/>
    <lineage>
        <taxon>Eukaryota</taxon>
        <taxon>Fungi</taxon>
        <taxon>Dikarya</taxon>
        <taxon>Basidiomycota</taxon>
        <taxon>Agaricomycotina</taxon>
        <taxon>Agaricomycetes</taxon>
        <taxon>Phallomycetidae</taxon>
        <taxon>Phallales</taxon>
        <taxon>Clathraceae</taxon>
        <taxon>Clathrus</taxon>
    </lineage>
</organism>
<comment type="caution">
    <text evidence="2">The sequence shown here is derived from an EMBL/GenBank/DDBJ whole genome shotgun (WGS) entry which is preliminary data.</text>
</comment>